<comment type="caution">
    <text evidence="2">The sequence shown here is derived from an EMBL/GenBank/DDBJ whole genome shotgun (WGS) entry which is preliminary data.</text>
</comment>
<reference evidence="2 3" key="1">
    <citation type="journal article" date="2020" name="Phytopathology">
        <title>Genome Sequence Resources of Colletotrichum truncatum, C. plurivorum, C. musicola, and C. sojae: Four Species Pathogenic to Soybean (Glycine max).</title>
        <authorList>
            <person name="Rogerio F."/>
            <person name="Boufleur T.R."/>
            <person name="Ciampi-Guillardi M."/>
            <person name="Sukno S.A."/>
            <person name="Thon M.R."/>
            <person name="Massola Junior N.S."/>
            <person name="Baroncelli R."/>
        </authorList>
    </citation>
    <scope>NUCLEOTIDE SEQUENCE [LARGE SCALE GENOMIC DNA]</scope>
    <source>
        <strain evidence="2 3">LFN0009</strain>
    </source>
</reference>
<protein>
    <submittedName>
        <fullName evidence="2">Uncharacterized protein</fullName>
    </submittedName>
</protein>
<name>A0A8H6JWQ2_9PEZI</name>
<feature type="compositionally biased region" description="Basic and acidic residues" evidence="1">
    <location>
        <begin position="195"/>
        <end position="207"/>
    </location>
</feature>
<feature type="region of interest" description="Disordered" evidence="1">
    <location>
        <begin position="193"/>
        <end position="216"/>
    </location>
</feature>
<dbReference type="AlphaFoldDB" id="A0A8H6JWQ2"/>
<proteinExistence type="predicted"/>
<dbReference type="Proteomes" id="UP000652219">
    <property type="component" value="Unassembled WGS sequence"/>
</dbReference>
<feature type="region of interest" description="Disordered" evidence="1">
    <location>
        <begin position="19"/>
        <end position="47"/>
    </location>
</feature>
<accession>A0A8H6JWQ2</accession>
<evidence type="ECO:0000313" key="3">
    <source>
        <dbReference type="Proteomes" id="UP000652219"/>
    </source>
</evidence>
<gene>
    <name evidence="2" type="ORF">CSOJ01_00808</name>
</gene>
<evidence type="ECO:0000313" key="2">
    <source>
        <dbReference type="EMBL" id="KAF6820552.1"/>
    </source>
</evidence>
<dbReference type="EMBL" id="WIGN01000005">
    <property type="protein sequence ID" value="KAF6820552.1"/>
    <property type="molecule type" value="Genomic_DNA"/>
</dbReference>
<keyword evidence="3" id="KW-1185">Reference proteome</keyword>
<feature type="compositionally biased region" description="Basic and acidic residues" evidence="1">
    <location>
        <begin position="38"/>
        <end position="47"/>
    </location>
</feature>
<evidence type="ECO:0000256" key="1">
    <source>
        <dbReference type="SAM" id="MobiDB-lite"/>
    </source>
</evidence>
<organism evidence="2 3">
    <name type="scientific">Colletotrichum sojae</name>
    <dbReference type="NCBI Taxonomy" id="2175907"/>
    <lineage>
        <taxon>Eukaryota</taxon>
        <taxon>Fungi</taxon>
        <taxon>Dikarya</taxon>
        <taxon>Ascomycota</taxon>
        <taxon>Pezizomycotina</taxon>
        <taxon>Sordariomycetes</taxon>
        <taxon>Hypocreomycetidae</taxon>
        <taxon>Glomerellales</taxon>
        <taxon>Glomerellaceae</taxon>
        <taxon>Colletotrichum</taxon>
        <taxon>Colletotrichum orchidearum species complex</taxon>
    </lineage>
</organism>
<sequence length="216" mass="23119">MSQGARSVAGKIKKDQGIDSFGGAIGAPAVPRNGRGSSRKDDLQVRRSADSLRARAFDGARVMIAPALVLRVPLGKGNKQAAGAEKGLPFDIMQRTYSGPNWADGDLGKVGESSGFEACRGSSTAVQMNWRRDHNVFCDVDRLGPSQVTGRRSKHGGNKCAVAFCYLFELLRRGQVLPSSQVETNIESAVEVDAEIGRKPSRSERSADQVNPAECT</sequence>